<evidence type="ECO:0000313" key="1">
    <source>
        <dbReference type="EMBL" id="QZE14054.1"/>
    </source>
</evidence>
<keyword evidence="1" id="KW-0675">Receptor</keyword>
<sequence>MKLLKKIISVTLIMGLIITSGLASNKKTPATSIKGTVKSNNEAIPFVNIILSGTTLGAASNIEGHYELFNLPLGKQTIICKAIGYKPITKEVNVKEGKNLSLDFELEEDNIGLDQVVVTANRNETNRKEAAVIVNTISPKLFTQTSAVTLSEGLNYTPGVRMETDCQNCGFTQVRMNGMEGAYSQILINGRAIFSGLASVYGLELIPANMIERVEVVRGGGSALYGSSAIAGTINMITKDPINNTFQFSSSYQNMGVGLDGSPAKDYNVNFNTSVVSKNNKTGISIFGFYRNKDAYDANGDGYSELAEMENKTIGFRGFHKTGLRSKLTFDYFHIDEDRRGGDQLDLPVYKANIAESVKHKINTVTTEWKKFTENDGVLNVYASMQHIDRDSYYGANQDRTAFGKTTDLVYNVGLQYNQKFNLSYFDVDATVGVEDNGDKLDDNKIDKTDLNNPISTDITDQTLNILGTFAQLEMKTTRTTISLGARFDHYDIQDKSNEGSKVPSGNAFSPRLSLKYDITKWSQLRGSVSTGYRAPQVFNEDLHIEVSGSRKVIHNNDPNLKKESSVSYTGSYSITPDIGEHNSLQLLIEGFYTKLNDTFVFEYGKPDENKVVTNTRKNAIGGSVVKGLNLELNASFGRKFTFQSGYTIQQSYFNDPGENSIEGYKEYFRTPKKYGYATITYSPDRRWTFALNGNYTGSMLVPYSGPLNDKDKDGNYLTIVNKSNDFYDIGAKVSKKWMLPKGVSVILDAGVKNIFNEYQSDFDKGAERDPGYIYGPALPRTAFITLKIGNLL</sequence>
<dbReference type="Proteomes" id="UP000826212">
    <property type="component" value="Chromosome"/>
</dbReference>
<keyword evidence="2" id="KW-1185">Reference proteome</keyword>
<gene>
    <name evidence="1" type="ORF">K4L44_16225</name>
</gene>
<protein>
    <submittedName>
        <fullName evidence="1">TonB-dependent receptor</fullName>
    </submittedName>
</protein>
<name>A0AC61NER9_9BACT</name>
<accession>A0AC61NER9</accession>
<dbReference type="EMBL" id="CP081303">
    <property type="protein sequence ID" value="QZE14054.1"/>
    <property type="molecule type" value="Genomic_DNA"/>
</dbReference>
<organism evidence="1 2">
    <name type="scientific">Halosquirtibacter laminarini</name>
    <dbReference type="NCBI Taxonomy" id="3374600"/>
    <lineage>
        <taxon>Bacteria</taxon>
        <taxon>Pseudomonadati</taxon>
        <taxon>Bacteroidota</taxon>
        <taxon>Bacteroidia</taxon>
        <taxon>Marinilabiliales</taxon>
        <taxon>Prolixibacteraceae</taxon>
        <taxon>Halosquirtibacter</taxon>
    </lineage>
</organism>
<reference evidence="1" key="1">
    <citation type="submission" date="2021-08" db="EMBL/GenBank/DDBJ databases">
        <title>Novel anaerobic bacterium isolated from sea squirt in East Sea, Republic of Korea.</title>
        <authorList>
            <person name="Nguyen T.H."/>
            <person name="Li Z."/>
            <person name="Lee Y.-J."/>
            <person name="Ko J."/>
            <person name="Kim S.-G."/>
        </authorList>
    </citation>
    <scope>NUCLEOTIDE SEQUENCE</scope>
    <source>
        <strain evidence="1">KCTC 25031</strain>
    </source>
</reference>
<evidence type="ECO:0000313" key="2">
    <source>
        <dbReference type="Proteomes" id="UP000826212"/>
    </source>
</evidence>
<proteinExistence type="predicted"/>